<organism evidence="1">
    <name type="scientific">freshwater metagenome</name>
    <dbReference type="NCBI Taxonomy" id="449393"/>
    <lineage>
        <taxon>unclassified sequences</taxon>
        <taxon>metagenomes</taxon>
        <taxon>ecological metagenomes</taxon>
    </lineage>
</organism>
<gene>
    <name evidence="1" type="ORF">UFOPK1811_00619</name>
    <name evidence="2" type="ORF">UFOPK3306_00586</name>
</gene>
<sequence>MTKFPDPEIVIRIRPTKISLVAFNTSLTADLKNSSLGTFISKTVAPLRNRFRCRSSAIDSPFWVLIVSKTPSPNKKERSVTGITASGVATNRSLSQITSDLRLFELIDLLSKQSHSIP</sequence>
<dbReference type="EMBL" id="CAFBLI010000031">
    <property type="protein sequence ID" value="CAB4864111.1"/>
    <property type="molecule type" value="Genomic_DNA"/>
</dbReference>
<dbReference type="EMBL" id="CAEZUJ010000017">
    <property type="protein sequence ID" value="CAB4598283.1"/>
    <property type="molecule type" value="Genomic_DNA"/>
</dbReference>
<accession>A0A6J6GF74</accession>
<evidence type="ECO:0000313" key="1">
    <source>
        <dbReference type="EMBL" id="CAB4598283.1"/>
    </source>
</evidence>
<evidence type="ECO:0000313" key="2">
    <source>
        <dbReference type="EMBL" id="CAB4864111.1"/>
    </source>
</evidence>
<name>A0A6J6GF74_9ZZZZ</name>
<reference evidence="1" key="1">
    <citation type="submission" date="2020-05" db="EMBL/GenBank/DDBJ databases">
        <authorList>
            <person name="Chiriac C."/>
            <person name="Salcher M."/>
            <person name="Ghai R."/>
            <person name="Kavagutti S V."/>
        </authorList>
    </citation>
    <scope>NUCLEOTIDE SEQUENCE</scope>
</reference>
<protein>
    <submittedName>
        <fullName evidence="1">Unannotated protein</fullName>
    </submittedName>
</protein>
<dbReference type="AlphaFoldDB" id="A0A6J6GF74"/>
<proteinExistence type="predicted"/>